<gene>
    <name evidence="1" type="ORF">E6W99_02725</name>
</gene>
<comment type="caution">
    <text evidence="1">The sequence shown here is derived from an EMBL/GenBank/DDBJ whole genome shotgun (WGS) entry which is preliminary data.</text>
</comment>
<dbReference type="InterPro" id="IPR048147">
    <property type="entry name" value="CBO0543-like"/>
</dbReference>
<sequence>MDKFQEIEKTYEYLRKLWLDYWANEVVFTYQWWINVFLLIFPFVLWWRLIDKTRIIEISMVGLIISIISFIFDQIGSSLGFWTYPYTLTPLERDLWAIADFSILPLIYMMLYQWFPKWKTYIVGTIIFALFAAFVGERIFQWLGIYVMLKWEHIYSIPGYIFIGIFVKIILNKFKTIEVNAKRNE</sequence>
<protein>
    <submittedName>
        <fullName evidence="1">Uncharacterized protein</fullName>
    </submittedName>
</protein>
<dbReference type="Proteomes" id="UP000310334">
    <property type="component" value="Unassembled WGS sequence"/>
</dbReference>
<organism evidence="1 2">
    <name type="scientific">Metabacillus sediminilitoris</name>
    <dbReference type="NCBI Taxonomy" id="2567941"/>
    <lineage>
        <taxon>Bacteria</taxon>
        <taxon>Bacillati</taxon>
        <taxon>Bacillota</taxon>
        <taxon>Bacilli</taxon>
        <taxon>Bacillales</taxon>
        <taxon>Bacillaceae</taxon>
        <taxon>Metabacillus</taxon>
    </lineage>
</organism>
<dbReference type="AlphaFoldDB" id="A0A4S4C3N3"/>
<evidence type="ECO:0000313" key="2">
    <source>
        <dbReference type="Proteomes" id="UP000310334"/>
    </source>
</evidence>
<dbReference type="RefSeq" id="WP_136351655.1">
    <property type="nucleotide sequence ID" value="NZ_CP046266.1"/>
</dbReference>
<evidence type="ECO:0000313" key="1">
    <source>
        <dbReference type="EMBL" id="THF82363.1"/>
    </source>
</evidence>
<accession>A0A4S4C3N3</accession>
<reference evidence="1 2" key="1">
    <citation type="submission" date="2019-04" db="EMBL/GenBank/DDBJ databases">
        <title>Bacillus sediminilitoris sp. nov., isolated from a tidal flat sediment on the East China Sea.</title>
        <authorList>
            <person name="Wei Y."/>
            <person name="Mao H."/>
            <person name="Fang J."/>
        </authorList>
    </citation>
    <scope>NUCLEOTIDE SEQUENCE [LARGE SCALE GENOMIC DNA]</scope>
    <source>
        <strain evidence="1 2">DSL-17</strain>
    </source>
</reference>
<dbReference type="NCBIfam" id="NF041644">
    <property type="entry name" value="CBO0543_fam"/>
    <property type="match status" value="1"/>
</dbReference>
<name>A0A4S4C3N3_9BACI</name>
<dbReference type="OrthoDB" id="1679483at2"/>
<dbReference type="EMBL" id="SSNT01000002">
    <property type="protein sequence ID" value="THF82363.1"/>
    <property type="molecule type" value="Genomic_DNA"/>
</dbReference>
<proteinExistence type="predicted"/>
<keyword evidence="2" id="KW-1185">Reference proteome</keyword>